<dbReference type="RefSeq" id="WP_321551547.1">
    <property type="nucleotide sequence ID" value="NZ_JAXIVS010000024.1"/>
</dbReference>
<protein>
    <submittedName>
        <fullName evidence="1">Uncharacterized protein</fullName>
    </submittedName>
</protein>
<organism evidence="1 2">
    <name type="scientific">Hyalangium rubrum</name>
    <dbReference type="NCBI Taxonomy" id="3103134"/>
    <lineage>
        <taxon>Bacteria</taxon>
        <taxon>Pseudomonadati</taxon>
        <taxon>Myxococcota</taxon>
        <taxon>Myxococcia</taxon>
        <taxon>Myxococcales</taxon>
        <taxon>Cystobacterineae</taxon>
        <taxon>Archangiaceae</taxon>
        <taxon>Hyalangium</taxon>
    </lineage>
</organism>
<proteinExistence type="predicted"/>
<reference evidence="1 2" key="1">
    <citation type="submission" date="2023-12" db="EMBL/GenBank/DDBJ databases">
        <title>the genome sequence of Hyalangium sp. s54d21.</title>
        <authorList>
            <person name="Zhang X."/>
        </authorList>
    </citation>
    <scope>NUCLEOTIDE SEQUENCE [LARGE SCALE GENOMIC DNA]</scope>
    <source>
        <strain evidence="2">s54d21</strain>
    </source>
</reference>
<gene>
    <name evidence="1" type="ORF">SYV04_40980</name>
</gene>
<dbReference type="Proteomes" id="UP001291309">
    <property type="component" value="Unassembled WGS sequence"/>
</dbReference>
<name>A0ABU5HH98_9BACT</name>
<accession>A0ABU5HH98</accession>
<evidence type="ECO:0000313" key="1">
    <source>
        <dbReference type="EMBL" id="MDY7232833.1"/>
    </source>
</evidence>
<keyword evidence="2" id="KW-1185">Reference proteome</keyword>
<sequence>MNPYWQSWISANWSALSAGQKLRVPSWLPHPSRSGLERPPLAEPVGQAEDWVVSYMDGSRIHVHEYSNGSMIVHRDETDPKRGPMEAMWHWLTESTSGKTTLAVAGIIVAAKAVSALSDED</sequence>
<evidence type="ECO:0000313" key="2">
    <source>
        <dbReference type="Proteomes" id="UP001291309"/>
    </source>
</evidence>
<dbReference type="EMBL" id="JAXIVS010000024">
    <property type="protein sequence ID" value="MDY7232833.1"/>
    <property type="molecule type" value="Genomic_DNA"/>
</dbReference>
<comment type="caution">
    <text evidence="1">The sequence shown here is derived from an EMBL/GenBank/DDBJ whole genome shotgun (WGS) entry which is preliminary data.</text>
</comment>